<sequence length="154" mass="16906">MASKVTSQQESNKQKILHFDFCKLTSISVEKIMSVQATAPAPPQAVGYYPQGQPAGQQSSQQSSTTVVITGNDNPPMGMALQDCPITTKCPSCNSNIVTQIKFEIGCITFLVTFLLCLFGFYLCCFIPCCVGRCKDVVHLCPNCKYIIGKYKRM</sequence>
<evidence type="ECO:0000256" key="1">
    <source>
        <dbReference type="ARBA" id="ARBA00004414"/>
    </source>
</evidence>
<evidence type="ECO:0000256" key="2">
    <source>
        <dbReference type="ARBA" id="ARBA00004481"/>
    </source>
</evidence>
<dbReference type="SMART" id="SM00714">
    <property type="entry name" value="LITAF"/>
    <property type="match status" value="1"/>
</dbReference>
<keyword evidence="11" id="KW-1185">Reference proteome</keyword>
<evidence type="ECO:0000256" key="8">
    <source>
        <dbReference type="SAM" id="Phobius"/>
    </source>
</evidence>
<evidence type="ECO:0000259" key="9">
    <source>
        <dbReference type="PROSITE" id="PS51837"/>
    </source>
</evidence>
<evidence type="ECO:0000313" key="11">
    <source>
        <dbReference type="Proteomes" id="UP000507470"/>
    </source>
</evidence>
<dbReference type="PANTHER" id="PTHR23292:SF6">
    <property type="entry name" value="FI16602P1-RELATED"/>
    <property type="match status" value="1"/>
</dbReference>
<dbReference type="PROSITE" id="PS51837">
    <property type="entry name" value="LITAF"/>
    <property type="match status" value="1"/>
</dbReference>
<dbReference type="GO" id="GO:0008270">
    <property type="term" value="F:zinc ion binding"/>
    <property type="evidence" value="ECO:0007669"/>
    <property type="project" value="TreeGrafter"/>
</dbReference>
<dbReference type="GO" id="GO:0031902">
    <property type="term" value="C:late endosome membrane"/>
    <property type="evidence" value="ECO:0007669"/>
    <property type="project" value="UniProtKB-SubCell"/>
</dbReference>
<dbReference type="Proteomes" id="UP000507470">
    <property type="component" value="Unassembled WGS sequence"/>
</dbReference>
<dbReference type="GO" id="GO:0005765">
    <property type="term" value="C:lysosomal membrane"/>
    <property type="evidence" value="ECO:0007669"/>
    <property type="project" value="UniProtKB-SubCell"/>
</dbReference>
<accession>A0A6J8BSR7</accession>
<dbReference type="AlphaFoldDB" id="A0A6J8BSR7"/>
<protein>
    <submittedName>
        <fullName evidence="10">LITAF</fullName>
    </submittedName>
</protein>
<dbReference type="InterPro" id="IPR037519">
    <property type="entry name" value="LITAF_fam"/>
</dbReference>
<dbReference type="OrthoDB" id="5599753at2759"/>
<keyword evidence="6" id="KW-0862">Zinc</keyword>
<keyword evidence="8" id="KW-0812">Transmembrane</keyword>
<evidence type="ECO:0000256" key="3">
    <source>
        <dbReference type="ARBA" id="ARBA00004630"/>
    </source>
</evidence>
<evidence type="ECO:0000313" key="10">
    <source>
        <dbReference type="EMBL" id="CAC5386933.1"/>
    </source>
</evidence>
<feature type="domain" description="LITAF" evidence="9">
    <location>
        <begin position="64"/>
        <end position="153"/>
    </location>
</feature>
<name>A0A6J8BSR7_MYTCO</name>
<evidence type="ECO:0000256" key="6">
    <source>
        <dbReference type="ARBA" id="ARBA00022833"/>
    </source>
</evidence>
<keyword evidence="5" id="KW-0479">Metal-binding</keyword>
<reference evidence="10 11" key="1">
    <citation type="submission" date="2020-06" db="EMBL/GenBank/DDBJ databases">
        <authorList>
            <person name="Li R."/>
            <person name="Bekaert M."/>
        </authorList>
    </citation>
    <scope>NUCLEOTIDE SEQUENCE [LARGE SCALE GENOMIC DNA]</scope>
    <source>
        <strain evidence="11">wild</strain>
    </source>
</reference>
<dbReference type="EMBL" id="CACVKT020003943">
    <property type="protein sequence ID" value="CAC5386933.1"/>
    <property type="molecule type" value="Genomic_DNA"/>
</dbReference>
<dbReference type="Pfam" id="PF10601">
    <property type="entry name" value="zf-LITAF-like"/>
    <property type="match status" value="1"/>
</dbReference>
<proteinExistence type="inferred from homology"/>
<evidence type="ECO:0000256" key="4">
    <source>
        <dbReference type="ARBA" id="ARBA00005975"/>
    </source>
</evidence>
<keyword evidence="8" id="KW-1133">Transmembrane helix</keyword>
<evidence type="ECO:0000256" key="7">
    <source>
        <dbReference type="ARBA" id="ARBA00023136"/>
    </source>
</evidence>
<gene>
    <name evidence="10" type="ORF">MCOR_22324</name>
</gene>
<dbReference type="InterPro" id="IPR006629">
    <property type="entry name" value="LITAF"/>
</dbReference>
<comment type="subcellular location">
    <subcellularLocation>
        <location evidence="2">Endosome membrane</location>
        <topology evidence="2">Peripheral membrane protein</topology>
    </subcellularLocation>
    <subcellularLocation>
        <location evidence="1">Late endosome membrane</location>
    </subcellularLocation>
    <subcellularLocation>
        <location evidence="3">Lysosome membrane</location>
        <topology evidence="3">Peripheral membrane protein</topology>
        <orientation evidence="3">Cytoplasmic side</orientation>
    </subcellularLocation>
</comment>
<dbReference type="PANTHER" id="PTHR23292">
    <property type="entry name" value="LIPOPOLYSACCHARIDE-INDUCED TUMOR NECROSIS FACTOR-ALPHA FACTOR"/>
    <property type="match status" value="1"/>
</dbReference>
<organism evidence="10 11">
    <name type="scientific">Mytilus coruscus</name>
    <name type="common">Sea mussel</name>
    <dbReference type="NCBI Taxonomy" id="42192"/>
    <lineage>
        <taxon>Eukaryota</taxon>
        <taxon>Metazoa</taxon>
        <taxon>Spiralia</taxon>
        <taxon>Lophotrochozoa</taxon>
        <taxon>Mollusca</taxon>
        <taxon>Bivalvia</taxon>
        <taxon>Autobranchia</taxon>
        <taxon>Pteriomorphia</taxon>
        <taxon>Mytilida</taxon>
        <taxon>Mytiloidea</taxon>
        <taxon>Mytilidae</taxon>
        <taxon>Mytilinae</taxon>
        <taxon>Mytilus</taxon>
    </lineage>
</organism>
<comment type="similarity">
    <text evidence="4">Belongs to the CDIP1/LITAF family.</text>
</comment>
<feature type="transmembrane region" description="Helical" evidence="8">
    <location>
        <begin position="105"/>
        <end position="123"/>
    </location>
</feature>
<keyword evidence="7 8" id="KW-0472">Membrane</keyword>
<evidence type="ECO:0000256" key="5">
    <source>
        <dbReference type="ARBA" id="ARBA00022723"/>
    </source>
</evidence>